<feature type="transmembrane region" description="Helical" evidence="3">
    <location>
        <begin position="705"/>
        <end position="726"/>
    </location>
</feature>
<feature type="compositionally biased region" description="Basic and acidic residues" evidence="2">
    <location>
        <begin position="406"/>
        <end position="415"/>
    </location>
</feature>
<dbReference type="EMBL" id="CAUJNA010003647">
    <property type="protein sequence ID" value="CAJ1406809.1"/>
    <property type="molecule type" value="Genomic_DNA"/>
</dbReference>
<dbReference type="AlphaFoldDB" id="A0AA36JKP8"/>
<feature type="transmembrane region" description="Helical" evidence="3">
    <location>
        <begin position="249"/>
        <end position="272"/>
    </location>
</feature>
<evidence type="ECO:0000313" key="5">
    <source>
        <dbReference type="EMBL" id="CAJ1406809.1"/>
    </source>
</evidence>
<dbReference type="Proteomes" id="UP001178507">
    <property type="component" value="Unassembled WGS sequence"/>
</dbReference>
<protein>
    <recommendedName>
        <fullName evidence="4">EamA domain-containing protein</fullName>
    </recommendedName>
</protein>
<feature type="transmembrane region" description="Helical" evidence="3">
    <location>
        <begin position="37"/>
        <end position="56"/>
    </location>
</feature>
<evidence type="ECO:0000256" key="2">
    <source>
        <dbReference type="SAM" id="MobiDB-lite"/>
    </source>
</evidence>
<feature type="transmembrane region" description="Helical" evidence="3">
    <location>
        <begin position="652"/>
        <end position="673"/>
    </location>
</feature>
<feature type="transmembrane region" description="Helical" evidence="3">
    <location>
        <begin position="156"/>
        <end position="174"/>
    </location>
</feature>
<feature type="region of interest" description="Disordered" evidence="2">
    <location>
        <begin position="1084"/>
        <end position="1129"/>
    </location>
</feature>
<evidence type="ECO:0000259" key="4">
    <source>
        <dbReference type="Pfam" id="PF00892"/>
    </source>
</evidence>
<gene>
    <name evidence="5" type="ORF">EVOR1521_LOCUS28670</name>
</gene>
<feature type="transmembrane region" description="Helical" evidence="3">
    <location>
        <begin position="220"/>
        <end position="242"/>
    </location>
</feature>
<feature type="domain" description="EamA" evidence="4">
    <location>
        <begin position="8"/>
        <end position="140"/>
    </location>
</feature>
<evidence type="ECO:0000313" key="6">
    <source>
        <dbReference type="Proteomes" id="UP001178507"/>
    </source>
</evidence>
<dbReference type="SUPFAM" id="SSF103481">
    <property type="entry name" value="Multidrug resistance efflux transporter EmrE"/>
    <property type="match status" value="2"/>
</dbReference>
<dbReference type="Pfam" id="PF00892">
    <property type="entry name" value="EamA"/>
    <property type="match status" value="2"/>
</dbReference>
<sequence>MISTELCGILLMISTGICVTSEMVTSKLIEASGWPYWYLLAGSSLLATIFNGLALWWRRTEVPARSDLKWVLARSVFEDLHWYGAILAVILGAAPGDVAALTSIDIIAAALLGLVFLGEQVSFVHFLALGLSAAGAILISQPEFIFGFTSPNRSPVGYVLALLSGCFQACSFVCARKSAHISIGVLTFCSLLLSVPMGLVPTLLPMKHQASWQLVADHPWQALGLLLLLTFWTMFSIMLPAAGATRCPAAVSATVFTSSCMVSGYLAQILLFQELPQLLTVLGAGAMLLSVVLMAVPCNSAEPCEEPKVSETETAATDAMDDTLSLGSFVASEVSFCSSSSRVRLRLKRFTTKTHDLVQRIGAALPVATSLEGTLPGNCARQTLAVCSDTGRADIAASRAMSTDCKLVRSRDQRGPRSSSHTAAEEPAAIAECLTTVLSAVLEAADSEELQAAGWNPPDWPRLLMGRQSTPPALHGPSSALRGWQCEAAHAVLAHCQAAFFAFRDAPGRQRIFCAGLLAQAKARAAPAMLRPALRSAYVHRWSGLLSEAASTAFAESSPDVSRLSALREGSLELFLARLSCQRGTELCGVLLMICTGVFVTCEMVTSKVIDHKGWPYWYLLACACLVASLATGAVLWFLGTGLPSSSELKWVLSRSIFGDLHWYLAILAVILGAAPGDVAALTSIDITAAALLGLVFLGEKVSWLHFVALGLSTAGAICIAQPEFLFGFTTPNRCPEGYVLALLAGCFQAGSFVCARKSVHVSCAVLSLSSMLMSVPMSLVPPMLPGRHDSWQGMSEQPWMMLGLLALLTAWTALSITLPAAGSTRCPAAVSATVFTSSCMVSGYLSQMLFFQEMPQCLTLVGAACMLLSVMLMAIPCAKPTESETEPKVDSEAEVAGETTMEGETLSLGSFVASEFSFGSSSSHAQRRLKSLTNGTLSQRIGAALPVATSAQPNGYLPTLASRHGFTPGAAEAGLPALEPAALRIARINEQLAELQELLEVTMQHMDSQQAEAAGALQQLRARVLETLCPQRLLQAQRLRKLAQRLARLERNVGREQAECVKVMEAVLATVERNGAVAEAVPASQLQSAAGRERSPQTLHGSIQFKRSSTSSAVRRQRHSIGYGSKLNHQGTAGFSPSILIT</sequence>
<dbReference type="GO" id="GO:0016020">
    <property type="term" value="C:membrane"/>
    <property type="evidence" value="ECO:0007669"/>
    <property type="project" value="InterPro"/>
</dbReference>
<feature type="transmembrane region" description="Helical" evidence="3">
    <location>
        <begin position="679"/>
        <end position="698"/>
    </location>
</feature>
<evidence type="ECO:0000256" key="3">
    <source>
        <dbReference type="SAM" id="Phobius"/>
    </source>
</evidence>
<feature type="transmembrane region" description="Helical" evidence="3">
    <location>
        <begin position="738"/>
        <end position="755"/>
    </location>
</feature>
<name>A0AA36JKP8_9DINO</name>
<feature type="transmembrane region" description="Helical" evidence="3">
    <location>
        <begin position="762"/>
        <end position="780"/>
    </location>
</feature>
<feature type="transmembrane region" description="Helical" evidence="3">
    <location>
        <begin position="100"/>
        <end position="117"/>
    </location>
</feature>
<feature type="compositionally biased region" description="Polar residues" evidence="2">
    <location>
        <begin position="1097"/>
        <end position="1115"/>
    </location>
</feature>
<accession>A0AA36JKP8</accession>
<dbReference type="InterPro" id="IPR037185">
    <property type="entry name" value="EmrE-like"/>
</dbReference>
<keyword evidence="3" id="KW-1133">Transmembrane helix</keyword>
<feature type="transmembrane region" description="Helical" evidence="3">
    <location>
        <begin position="829"/>
        <end position="847"/>
    </location>
</feature>
<feature type="region of interest" description="Disordered" evidence="2">
    <location>
        <begin position="406"/>
        <end position="425"/>
    </location>
</feature>
<feature type="transmembrane region" description="Helical" evidence="3">
    <location>
        <begin position="800"/>
        <end position="822"/>
    </location>
</feature>
<comment type="caution">
    <text evidence="5">The sequence shown here is derived from an EMBL/GenBank/DDBJ whole genome shotgun (WGS) entry which is preliminary data.</text>
</comment>
<feature type="transmembrane region" description="Helical" evidence="3">
    <location>
        <begin position="124"/>
        <end position="144"/>
    </location>
</feature>
<keyword evidence="1" id="KW-0175">Coiled coil</keyword>
<feature type="transmembrane region" description="Helical" evidence="3">
    <location>
        <begin position="181"/>
        <end position="200"/>
    </location>
</feature>
<proteinExistence type="predicted"/>
<dbReference type="PANTHER" id="PTHR22911:SF137">
    <property type="entry name" value="SOLUTE CARRIER FAMILY 35 MEMBER G2-RELATED"/>
    <property type="match status" value="1"/>
</dbReference>
<keyword evidence="3" id="KW-0812">Transmembrane</keyword>
<keyword evidence="6" id="KW-1185">Reference proteome</keyword>
<feature type="transmembrane region" description="Helical" evidence="3">
    <location>
        <begin position="278"/>
        <end position="298"/>
    </location>
</feature>
<feature type="coiled-coil region" evidence="1">
    <location>
        <begin position="986"/>
        <end position="1067"/>
    </location>
</feature>
<evidence type="ECO:0000256" key="1">
    <source>
        <dbReference type="SAM" id="Coils"/>
    </source>
</evidence>
<keyword evidence="3" id="KW-0472">Membrane</keyword>
<reference evidence="5" key="1">
    <citation type="submission" date="2023-08" db="EMBL/GenBank/DDBJ databases">
        <authorList>
            <person name="Chen Y."/>
            <person name="Shah S."/>
            <person name="Dougan E. K."/>
            <person name="Thang M."/>
            <person name="Chan C."/>
        </authorList>
    </citation>
    <scope>NUCLEOTIDE SEQUENCE</scope>
</reference>
<organism evidence="5 6">
    <name type="scientific">Effrenium voratum</name>
    <dbReference type="NCBI Taxonomy" id="2562239"/>
    <lineage>
        <taxon>Eukaryota</taxon>
        <taxon>Sar</taxon>
        <taxon>Alveolata</taxon>
        <taxon>Dinophyceae</taxon>
        <taxon>Suessiales</taxon>
        <taxon>Symbiodiniaceae</taxon>
        <taxon>Effrenium</taxon>
    </lineage>
</organism>
<feature type="transmembrane region" description="Helical" evidence="3">
    <location>
        <begin position="76"/>
        <end position="94"/>
    </location>
</feature>
<feature type="transmembrane region" description="Helical" evidence="3">
    <location>
        <begin position="587"/>
        <end position="606"/>
    </location>
</feature>
<feature type="transmembrane region" description="Helical" evidence="3">
    <location>
        <begin position="618"/>
        <end position="640"/>
    </location>
</feature>
<feature type="domain" description="EamA" evidence="4">
    <location>
        <begin position="589"/>
        <end position="720"/>
    </location>
</feature>
<dbReference type="PANTHER" id="PTHR22911">
    <property type="entry name" value="ACYL-MALONYL CONDENSING ENZYME-RELATED"/>
    <property type="match status" value="1"/>
</dbReference>
<dbReference type="InterPro" id="IPR000620">
    <property type="entry name" value="EamA_dom"/>
</dbReference>